<feature type="compositionally biased region" description="Low complexity" evidence="2">
    <location>
        <begin position="31"/>
        <end position="44"/>
    </location>
</feature>
<gene>
    <name evidence="4" type="ORF">FSB_LOCUS16373</name>
</gene>
<name>A0A2N9FNK8_FAGSY</name>
<sequence>MSEIQPPENQLNGVVGGGGGGVPLVLASSETTTTTTTTTTPTATVGSKRQRRPSVRLGDIGGDQPYDSHVRRTSHNNHNNLTHHNNNNKHHWKLGTTTMKDPTNSNSNSNSISNPNNSGKASKTRTLLHLSSSGGEFHDSIDVDEREGNLDSVAIGSWKVKESKRRGISAKRVRSNWVSRVDECGVVGIGGSGVGGGGEGDEKYSGGEDIDDGYREFEVENSESPLKEQSPIHSLENLGVEGHGNERDLIYRRPIRGGGVREQLDGVELSGPSDTDGRDWKCGNSGDMNGNGGGGGRRGRCGEDSVRIWLNGLGLSRYAPVFEVHEVDDEVLPMLTLEDLKDMGINAVGSRRKMYCAIEKLGKGFS</sequence>
<evidence type="ECO:0000256" key="1">
    <source>
        <dbReference type="ARBA" id="ARBA00022737"/>
    </source>
</evidence>
<proteinExistence type="predicted"/>
<reference evidence="4" key="1">
    <citation type="submission" date="2018-02" db="EMBL/GenBank/DDBJ databases">
        <authorList>
            <person name="Cohen D.B."/>
            <person name="Kent A.D."/>
        </authorList>
    </citation>
    <scope>NUCLEOTIDE SEQUENCE</scope>
</reference>
<dbReference type="PANTHER" id="PTHR10627:SF69">
    <property type="entry name" value="PROTEIN BICAUDAL C"/>
    <property type="match status" value="1"/>
</dbReference>
<dbReference type="InterPro" id="IPR013761">
    <property type="entry name" value="SAM/pointed_sf"/>
</dbReference>
<feature type="domain" description="SAM" evidence="3">
    <location>
        <begin position="304"/>
        <end position="364"/>
    </location>
</feature>
<feature type="region of interest" description="Disordered" evidence="2">
    <location>
        <begin position="262"/>
        <end position="299"/>
    </location>
</feature>
<dbReference type="CDD" id="cd09487">
    <property type="entry name" value="SAM_superfamily"/>
    <property type="match status" value="1"/>
</dbReference>
<feature type="compositionally biased region" description="Low complexity" evidence="2">
    <location>
        <begin position="76"/>
        <end position="85"/>
    </location>
</feature>
<dbReference type="PANTHER" id="PTHR10627">
    <property type="entry name" value="SCP160"/>
    <property type="match status" value="1"/>
</dbReference>
<dbReference type="PROSITE" id="PS50105">
    <property type="entry name" value="SAM_DOMAIN"/>
    <property type="match status" value="1"/>
</dbReference>
<feature type="compositionally biased region" description="Low complexity" evidence="2">
    <location>
        <begin position="104"/>
        <end position="118"/>
    </location>
</feature>
<accession>A0A2N9FNK8</accession>
<organism evidence="4">
    <name type="scientific">Fagus sylvatica</name>
    <name type="common">Beechnut</name>
    <dbReference type="NCBI Taxonomy" id="28930"/>
    <lineage>
        <taxon>Eukaryota</taxon>
        <taxon>Viridiplantae</taxon>
        <taxon>Streptophyta</taxon>
        <taxon>Embryophyta</taxon>
        <taxon>Tracheophyta</taxon>
        <taxon>Spermatophyta</taxon>
        <taxon>Magnoliopsida</taxon>
        <taxon>eudicotyledons</taxon>
        <taxon>Gunneridae</taxon>
        <taxon>Pentapetalae</taxon>
        <taxon>rosids</taxon>
        <taxon>fabids</taxon>
        <taxon>Fagales</taxon>
        <taxon>Fagaceae</taxon>
        <taxon>Fagus</taxon>
    </lineage>
</organism>
<dbReference type="EMBL" id="OIVN01001001">
    <property type="protein sequence ID" value="SPC88491.1"/>
    <property type="molecule type" value="Genomic_DNA"/>
</dbReference>
<protein>
    <recommendedName>
        <fullName evidence="3">SAM domain-containing protein</fullName>
    </recommendedName>
</protein>
<dbReference type="Gene3D" id="1.10.150.50">
    <property type="entry name" value="Transcription Factor, Ets-1"/>
    <property type="match status" value="1"/>
</dbReference>
<keyword evidence="1" id="KW-0677">Repeat</keyword>
<dbReference type="SUPFAM" id="SSF47769">
    <property type="entry name" value="SAM/Pointed domain"/>
    <property type="match status" value="1"/>
</dbReference>
<evidence type="ECO:0000256" key="2">
    <source>
        <dbReference type="SAM" id="MobiDB-lite"/>
    </source>
</evidence>
<feature type="region of interest" description="Disordered" evidence="2">
    <location>
        <begin position="1"/>
        <end position="124"/>
    </location>
</feature>
<dbReference type="Pfam" id="PF00536">
    <property type="entry name" value="SAM_1"/>
    <property type="match status" value="1"/>
</dbReference>
<dbReference type="InterPro" id="IPR001660">
    <property type="entry name" value="SAM"/>
</dbReference>
<dbReference type="SMART" id="SM00454">
    <property type="entry name" value="SAM"/>
    <property type="match status" value="1"/>
</dbReference>
<dbReference type="AlphaFoldDB" id="A0A2N9FNK8"/>
<evidence type="ECO:0000259" key="3">
    <source>
        <dbReference type="PROSITE" id="PS50105"/>
    </source>
</evidence>
<evidence type="ECO:0000313" key="4">
    <source>
        <dbReference type="EMBL" id="SPC88491.1"/>
    </source>
</evidence>